<organism evidence="4 5">
    <name type="scientific">Kineococcus glutinatus</name>
    <dbReference type="NCBI Taxonomy" id="1070872"/>
    <lineage>
        <taxon>Bacteria</taxon>
        <taxon>Bacillati</taxon>
        <taxon>Actinomycetota</taxon>
        <taxon>Actinomycetes</taxon>
        <taxon>Kineosporiales</taxon>
        <taxon>Kineosporiaceae</taxon>
        <taxon>Kineococcus</taxon>
    </lineage>
</organism>
<proteinExistence type="predicted"/>
<evidence type="ECO:0000313" key="4">
    <source>
        <dbReference type="EMBL" id="GAA4963588.1"/>
    </source>
</evidence>
<dbReference type="PROSITE" id="PS50104">
    <property type="entry name" value="TIR"/>
    <property type="match status" value="1"/>
</dbReference>
<evidence type="ECO:0000256" key="2">
    <source>
        <dbReference type="SAM" id="Phobius"/>
    </source>
</evidence>
<dbReference type="SUPFAM" id="SSF52200">
    <property type="entry name" value="Toll/Interleukin receptor TIR domain"/>
    <property type="match status" value="1"/>
</dbReference>
<dbReference type="Gene3D" id="3.40.50.10140">
    <property type="entry name" value="Toll/interleukin-1 receptor homology (TIR) domain"/>
    <property type="match status" value="1"/>
</dbReference>
<gene>
    <name evidence="4" type="ORF">GCM10023225_03580</name>
</gene>
<keyword evidence="2" id="KW-1133">Transmembrane helix</keyword>
<dbReference type="InterPro" id="IPR035897">
    <property type="entry name" value="Toll_tir_struct_dom_sf"/>
</dbReference>
<dbReference type="Pfam" id="PF13676">
    <property type="entry name" value="TIR_2"/>
    <property type="match status" value="1"/>
</dbReference>
<evidence type="ECO:0000256" key="1">
    <source>
        <dbReference type="SAM" id="MobiDB-lite"/>
    </source>
</evidence>
<evidence type="ECO:0000313" key="5">
    <source>
        <dbReference type="Proteomes" id="UP001501195"/>
    </source>
</evidence>
<protein>
    <submittedName>
        <fullName evidence="4">TIR domain-containing protein</fullName>
    </submittedName>
</protein>
<dbReference type="Proteomes" id="UP001501195">
    <property type="component" value="Unassembled WGS sequence"/>
</dbReference>
<dbReference type="SMART" id="SM00255">
    <property type="entry name" value="TIR"/>
    <property type="match status" value="1"/>
</dbReference>
<dbReference type="SUPFAM" id="SSF50998">
    <property type="entry name" value="Quinoprotein alcohol dehydrogenase-like"/>
    <property type="match status" value="1"/>
</dbReference>
<keyword evidence="5" id="KW-1185">Reference proteome</keyword>
<keyword evidence="2" id="KW-0812">Transmembrane</keyword>
<evidence type="ECO:0000259" key="3">
    <source>
        <dbReference type="PROSITE" id="PS50104"/>
    </source>
</evidence>
<dbReference type="InterPro" id="IPR015943">
    <property type="entry name" value="WD40/YVTN_repeat-like_dom_sf"/>
</dbReference>
<dbReference type="SUPFAM" id="SSF63829">
    <property type="entry name" value="Calcium-dependent phosphotriesterase"/>
    <property type="match status" value="1"/>
</dbReference>
<comment type="caution">
    <text evidence="4">The sequence shown here is derived from an EMBL/GenBank/DDBJ whole genome shotgun (WGS) entry which is preliminary data.</text>
</comment>
<feature type="transmembrane region" description="Helical" evidence="2">
    <location>
        <begin position="234"/>
        <end position="257"/>
    </location>
</feature>
<feature type="compositionally biased region" description="Polar residues" evidence="1">
    <location>
        <begin position="20"/>
        <end position="33"/>
    </location>
</feature>
<name>A0ABP9H845_9ACTN</name>
<dbReference type="InterPro" id="IPR011047">
    <property type="entry name" value="Quinoprotein_ADH-like_sf"/>
</dbReference>
<sequence>MAACDGSRPAHPTSAEDIQESTGGVVSTRSTGRGTRPGHGGYDAFMSYSHAADASLAPGLQKGLQLFAKPWYARRGLRVFRDEASLSADPDLWRSVERGLQASAWFICLASPDSAASAWVAREISWWLDNRGPDTILLVVTGGRLPWEPVVPVADVTDESATEPPSALPPALQAAVEGEPRWVDLRWARAATDTSLRHPRFRECVADIAAPLRGVPKDDLIGEEVRQHRRALRLARAAVVSLCTLLVAAVVAAAVAVEQRGQARAEARVASARALAASSGNELPRHADLGQLLAVEAYRLHPDTMTRGALLRSVFTSPQLAWTVQHPEEVAKVAASGDGAMIAVGGAAGSLRVLSADGSTLWDPPPLPARTWSLAVDATGEVVAAADTDGHVQVAHRNGALRSHPAGPGRPGSAAIVALAADASVLFIADGAGPRLVKEPLSSSQVIPLDLGDLTPGVARFTADASALTVTAFDGSQRTIALPSQRTISEVSQRLNPAGFYIPAASANLEHYGLAKDGFVVVRSQTTEDEPVFPAAPLAERAFAVADGGRRVAVGTSEAVSVLDADDSPGLLELPLPLAGAAPVDGLLFPGAGEELISWSGSRVTWWDLAGAARSADVIDYLPDHSGPDIPVRHALSRDGRFLAWAADELVLFDLLEWREVARSALPGGEGAGLRFSDEGSRLVLTPEGGAAEGLSQRLVATRRARVFDTVDLTEVGDLVLPGAPTQIWPARGTDVVVTAPEGLIGRWDTVTGVLVETLVEAPDGVELRDVYTSEVQDGTRGQLARASDDRVEVVNLGDGRTRTFPLRQRRVEAWDEADRLWTATRDGLLEALDPRSGRVVVRLDPRASYASVRTGDEGRLLVGVMPSGRIDVWDVSSTQLLLSFTVPLLRDEEGAEPGVQTEVSVVPGRQALVSSTAGGVLAWWDLEPAALIARACASVGWDLSGRDWRRYAPVEPPSHLQCDRR</sequence>
<dbReference type="EMBL" id="BAABIL010000038">
    <property type="protein sequence ID" value="GAA4963588.1"/>
    <property type="molecule type" value="Genomic_DNA"/>
</dbReference>
<reference evidence="5" key="1">
    <citation type="journal article" date="2019" name="Int. J. Syst. Evol. Microbiol.">
        <title>The Global Catalogue of Microorganisms (GCM) 10K type strain sequencing project: providing services to taxonomists for standard genome sequencing and annotation.</title>
        <authorList>
            <consortium name="The Broad Institute Genomics Platform"/>
            <consortium name="The Broad Institute Genome Sequencing Center for Infectious Disease"/>
            <person name="Wu L."/>
            <person name="Ma J."/>
        </authorList>
    </citation>
    <scope>NUCLEOTIDE SEQUENCE [LARGE SCALE GENOMIC DNA]</scope>
    <source>
        <strain evidence="5">JCM 18126</strain>
    </source>
</reference>
<feature type="domain" description="TIR" evidence="3">
    <location>
        <begin position="40"/>
        <end position="176"/>
    </location>
</feature>
<dbReference type="InterPro" id="IPR000157">
    <property type="entry name" value="TIR_dom"/>
</dbReference>
<dbReference type="Gene3D" id="2.130.10.10">
    <property type="entry name" value="YVTN repeat-like/Quinoprotein amine dehydrogenase"/>
    <property type="match status" value="2"/>
</dbReference>
<accession>A0ABP9H845</accession>
<keyword evidence="2" id="KW-0472">Membrane</keyword>
<feature type="region of interest" description="Disordered" evidence="1">
    <location>
        <begin position="1"/>
        <end position="38"/>
    </location>
</feature>